<dbReference type="VEuPathDB" id="FungiDB:RhiirFUN_014477"/>
<dbReference type="CDD" id="cd18008">
    <property type="entry name" value="DEXDc_SHPRH-like"/>
    <property type="match status" value="1"/>
</dbReference>
<evidence type="ECO:0000259" key="4">
    <source>
        <dbReference type="PROSITE" id="PS51192"/>
    </source>
</evidence>
<protein>
    <recommendedName>
        <fullName evidence="4">Helicase ATP-binding domain-containing protein</fullName>
    </recommendedName>
</protein>
<organism evidence="5 6">
    <name type="scientific">Rhizophagus irregularis</name>
    <dbReference type="NCBI Taxonomy" id="588596"/>
    <lineage>
        <taxon>Eukaryota</taxon>
        <taxon>Fungi</taxon>
        <taxon>Fungi incertae sedis</taxon>
        <taxon>Mucoromycota</taxon>
        <taxon>Glomeromycotina</taxon>
        <taxon>Glomeromycetes</taxon>
        <taxon>Glomerales</taxon>
        <taxon>Glomeraceae</taxon>
        <taxon>Rhizophagus</taxon>
    </lineage>
</organism>
<evidence type="ECO:0000256" key="3">
    <source>
        <dbReference type="ARBA" id="ARBA00022840"/>
    </source>
</evidence>
<dbReference type="InterPro" id="IPR000330">
    <property type="entry name" value="SNF2_N"/>
</dbReference>
<dbReference type="GO" id="GO:0005524">
    <property type="term" value="F:ATP binding"/>
    <property type="evidence" value="ECO:0007669"/>
    <property type="project" value="UniProtKB-KW"/>
</dbReference>
<dbReference type="GO" id="GO:0016787">
    <property type="term" value="F:hydrolase activity"/>
    <property type="evidence" value="ECO:0007669"/>
    <property type="project" value="UniProtKB-KW"/>
</dbReference>
<dbReference type="PANTHER" id="PTHR45626">
    <property type="entry name" value="TRANSCRIPTION TERMINATION FACTOR 2-RELATED"/>
    <property type="match status" value="1"/>
</dbReference>
<comment type="caution">
    <text evidence="5">The sequence shown here is derived from an EMBL/GenBank/DDBJ whole genome shotgun (WGS) entry which is preliminary data.</text>
</comment>
<dbReference type="VEuPathDB" id="FungiDB:FUN_013081"/>
<dbReference type="EMBL" id="LLXL01002715">
    <property type="protein sequence ID" value="PKK60120.1"/>
    <property type="molecule type" value="Genomic_DNA"/>
</dbReference>
<keyword evidence="2" id="KW-0378">Hydrolase</keyword>
<dbReference type="InterPro" id="IPR027417">
    <property type="entry name" value="P-loop_NTPase"/>
</dbReference>
<dbReference type="Gene3D" id="3.40.50.10810">
    <property type="entry name" value="Tandem AAA-ATPase domain"/>
    <property type="match status" value="1"/>
</dbReference>
<dbReference type="GO" id="GO:0006281">
    <property type="term" value="P:DNA repair"/>
    <property type="evidence" value="ECO:0007669"/>
    <property type="project" value="TreeGrafter"/>
</dbReference>
<keyword evidence="1" id="KW-0547">Nucleotide-binding</keyword>
<dbReference type="GO" id="GO:0005634">
    <property type="term" value="C:nucleus"/>
    <property type="evidence" value="ECO:0007669"/>
    <property type="project" value="TreeGrafter"/>
</dbReference>
<name>A0A2N1MER0_9GLOM</name>
<dbReference type="InterPro" id="IPR038718">
    <property type="entry name" value="SNF2-like_sf"/>
</dbReference>
<evidence type="ECO:0000256" key="2">
    <source>
        <dbReference type="ARBA" id="ARBA00022801"/>
    </source>
</evidence>
<evidence type="ECO:0000256" key="1">
    <source>
        <dbReference type="ARBA" id="ARBA00022741"/>
    </source>
</evidence>
<dbReference type="SUPFAM" id="SSF52540">
    <property type="entry name" value="P-loop containing nucleoside triphosphate hydrolases"/>
    <property type="match status" value="1"/>
</dbReference>
<dbReference type="Proteomes" id="UP000233469">
    <property type="component" value="Unassembled WGS sequence"/>
</dbReference>
<dbReference type="PROSITE" id="PS51192">
    <property type="entry name" value="HELICASE_ATP_BIND_1"/>
    <property type="match status" value="1"/>
</dbReference>
<dbReference type="InterPro" id="IPR014001">
    <property type="entry name" value="Helicase_ATP-bd"/>
</dbReference>
<evidence type="ECO:0000313" key="5">
    <source>
        <dbReference type="EMBL" id="PKK60120.1"/>
    </source>
</evidence>
<dbReference type="AlphaFoldDB" id="A0A2N1MER0"/>
<dbReference type="GO" id="GO:0008094">
    <property type="term" value="F:ATP-dependent activity, acting on DNA"/>
    <property type="evidence" value="ECO:0007669"/>
    <property type="project" value="TreeGrafter"/>
</dbReference>
<feature type="domain" description="Helicase ATP-binding" evidence="4">
    <location>
        <begin position="62"/>
        <end position="183"/>
    </location>
</feature>
<reference evidence="5 6" key="2">
    <citation type="submission" date="2017-10" db="EMBL/GenBank/DDBJ databases">
        <title>Extensive intraspecific genome diversity in a model arbuscular mycorrhizal fungus.</title>
        <authorList>
            <person name="Chen E.C.H."/>
            <person name="Morin E."/>
            <person name="Baudet D."/>
            <person name="Noel J."/>
            <person name="Ndikumana S."/>
            <person name="Charron P."/>
            <person name="St-Onge C."/>
            <person name="Giorgi J."/>
            <person name="Grigoriev I.V."/>
            <person name="Roux C."/>
            <person name="Martin F.M."/>
            <person name="Corradi N."/>
        </authorList>
    </citation>
    <scope>NUCLEOTIDE SEQUENCE [LARGE SCALE GENOMIC DNA]</scope>
    <source>
        <strain evidence="5 6">C2</strain>
    </source>
</reference>
<dbReference type="VEuPathDB" id="FungiDB:FUN_018208"/>
<proteinExistence type="predicted"/>
<keyword evidence="3" id="KW-0067">ATP-binding</keyword>
<accession>A0A2N1MER0</accession>
<evidence type="ECO:0000313" key="6">
    <source>
        <dbReference type="Proteomes" id="UP000233469"/>
    </source>
</evidence>
<dbReference type="VEuPathDB" id="FungiDB:RhiirA1_402145"/>
<sequence length="183" mass="20743">MSTKNNNNNTGGLPKFRIKRVNNNEDNNTLQKFYKKNKSSAVVGLPKFKISKDFERTRFATIAHPNLNRGEILADDMGLGKTIQMIALIASKPAINLDSTYSKTTLIVTPLSVLDNWVDQINIHVKKGSLSYYVFHGINRNNDPEFLKDHDIIITTYAILAQSDIKERNGLLAIKWLRVILDE</sequence>
<gene>
    <name evidence="5" type="ORF">RhiirC2_793789</name>
</gene>
<reference evidence="5 6" key="1">
    <citation type="submission" date="2016-04" db="EMBL/GenBank/DDBJ databases">
        <title>Genome analyses suggest a sexual origin of heterokaryosis in a supposedly ancient asexual fungus.</title>
        <authorList>
            <person name="Ropars J."/>
            <person name="Sedzielewska K."/>
            <person name="Noel J."/>
            <person name="Charron P."/>
            <person name="Farinelli L."/>
            <person name="Marton T."/>
            <person name="Kruger M."/>
            <person name="Pelin A."/>
            <person name="Brachmann A."/>
            <person name="Corradi N."/>
        </authorList>
    </citation>
    <scope>NUCLEOTIDE SEQUENCE [LARGE SCALE GENOMIC DNA]</scope>
    <source>
        <strain evidence="5 6">C2</strain>
    </source>
</reference>
<dbReference type="Pfam" id="PF00176">
    <property type="entry name" value="SNF2-rel_dom"/>
    <property type="match status" value="1"/>
</dbReference>
<dbReference type="InterPro" id="IPR050628">
    <property type="entry name" value="SNF2_RAD54_helicase_TF"/>
</dbReference>